<evidence type="ECO:0000259" key="7">
    <source>
        <dbReference type="Pfam" id="PF02525"/>
    </source>
</evidence>
<protein>
    <recommendedName>
        <fullName evidence="6">FMN dependent NADH:quinone oxidoreductase</fullName>
        <ecNumber evidence="6">1.6.5.-</ecNumber>
    </recommendedName>
    <alternativeName>
        <fullName evidence="6">Azo-dye reductase</fullName>
    </alternativeName>
    <alternativeName>
        <fullName evidence="6">FMN-dependent NADH-azo compound oxidoreductase</fullName>
    </alternativeName>
    <alternativeName>
        <fullName evidence="6">FMN-dependent NADH-azoreductase</fullName>
        <ecNumber evidence="6">1.7.1.17</ecNumber>
    </alternativeName>
</protein>
<dbReference type="InterPro" id="IPR029039">
    <property type="entry name" value="Flavoprotein-like_sf"/>
</dbReference>
<evidence type="ECO:0000256" key="6">
    <source>
        <dbReference type="HAMAP-Rule" id="MF_01216"/>
    </source>
</evidence>
<dbReference type="InterPro" id="IPR003680">
    <property type="entry name" value="Flavodoxin_fold"/>
</dbReference>
<comment type="similarity">
    <text evidence="6">Belongs to the azoreductase type 1 family.</text>
</comment>
<name>A0A9X1T9H4_9HYPH</name>
<reference evidence="8" key="1">
    <citation type="submission" date="2021-12" db="EMBL/GenBank/DDBJ databases">
        <authorList>
            <person name="Li Y."/>
        </authorList>
    </citation>
    <scope>NUCLEOTIDE SEQUENCE</scope>
    <source>
        <strain evidence="8">DKSPLA3</strain>
    </source>
</reference>
<dbReference type="PANTHER" id="PTHR43741">
    <property type="entry name" value="FMN-DEPENDENT NADH-AZOREDUCTASE 1"/>
    <property type="match status" value="1"/>
</dbReference>
<dbReference type="PANTHER" id="PTHR43741:SF4">
    <property type="entry name" value="FMN-DEPENDENT NADH:QUINONE OXIDOREDUCTASE"/>
    <property type="match status" value="1"/>
</dbReference>
<comment type="function">
    <text evidence="6">Quinone reductase that provides resistance to thiol-specific stress caused by electrophilic quinones.</text>
</comment>
<evidence type="ECO:0000256" key="1">
    <source>
        <dbReference type="ARBA" id="ARBA00022630"/>
    </source>
</evidence>
<keyword evidence="3 6" id="KW-0560">Oxidoreductase</keyword>
<feature type="domain" description="Flavodoxin-like fold" evidence="7">
    <location>
        <begin position="1"/>
        <end position="198"/>
    </location>
</feature>
<keyword evidence="4 6" id="KW-0520">NAD</keyword>
<dbReference type="GO" id="GO:0009055">
    <property type="term" value="F:electron transfer activity"/>
    <property type="evidence" value="ECO:0007669"/>
    <property type="project" value="UniProtKB-UniRule"/>
</dbReference>
<keyword evidence="2 6" id="KW-0288">FMN</keyword>
<organism evidence="8 9">
    <name type="scientific">Rhizobium quercicola</name>
    <dbReference type="NCBI Taxonomy" id="2901226"/>
    <lineage>
        <taxon>Bacteria</taxon>
        <taxon>Pseudomonadati</taxon>
        <taxon>Pseudomonadota</taxon>
        <taxon>Alphaproteobacteria</taxon>
        <taxon>Hyphomicrobiales</taxon>
        <taxon>Rhizobiaceae</taxon>
        <taxon>Rhizobium/Agrobacterium group</taxon>
        <taxon>Rhizobium</taxon>
    </lineage>
</organism>
<comment type="function">
    <text evidence="6">Also exhibits azoreductase activity. Catalyzes the reductive cleavage of the azo bond in aromatic azo compounds to the corresponding amines.</text>
</comment>
<dbReference type="EC" id="1.7.1.17" evidence="6"/>
<dbReference type="SUPFAM" id="SSF52218">
    <property type="entry name" value="Flavoproteins"/>
    <property type="match status" value="1"/>
</dbReference>
<dbReference type="GO" id="GO:0016655">
    <property type="term" value="F:oxidoreductase activity, acting on NAD(P)H, quinone or similar compound as acceptor"/>
    <property type="evidence" value="ECO:0007669"/>
    <property type="project" value="InterPro"/>
</dbReference>
<dbReference type="GO" id="GO:0010181">
    <property type="term" value="F:FMN binding"/>
    <property type="evidence" value="ECO:0007669"/>
    <property type="project" value="UniProtKB-UniRule"/>
</dbReference>
<feature type="binding site" evidence="6">
    <location>
        <position position="9"/>
    </location>
    <ligand>
        <name>FMN</name>
        <dbReference type="ChEBI" id="CHEBI:58210"/>
    </ligand>
</feature>
<gene>
    <name evidence="6" type="primary">azoR</name>
    <name evidence="8" type="ORF">LRX75_22915</name>
</gene>
<dbReference type="Proteomes" id="UP001139089">
    <property type="component" value="Unassembled WGS sequence"/>
</dbReference>
<comment type="caution">
    <text evidence="8">The sequence shown here is derived from an EMBL/GenBank/DDBJ whole genome shotgun (WGS) entry which is preliminary data.</text>
</comment>
<evidence type="ECO:0000256" key="2">
    <source>
        <dbReference type="ARBA" id="ARBA00022643"/>
    </source>
</evidence>
<dbReference type="RefSeq" id="WP_231816894.1">
    <property type="nucleotide sequence ID" value="NZ_JAJOZR010000025.1"/>
</dbReference>
<evidence type="ECO:0000313" key="8">
    <source>
        <dbReference type="EMBL" id="MCD7111883.1"/>
    </source>
</evidence>
<proteinExistence type="inferred from homology"/>
<dbReference type="InterPro" id="IPR023048">
    <property type="entry name" value="NADH:quinone_OxRdtase_FMN_depd"/>
</dbReference>
<feature type="binding site" evidence="6">
    <location>
        <begin position="15"/>
        <end position="17"/>
    </location>
    <ligand>
        <name>FMN</name>
        <dbReference type="ChEBI" id="CHEBI:58210"/>
    </ligand>
</feature>
<evidence type="ECO:0000313" key="9">
    <source>
        <dbReference type="Proteomes" id="UP001139089"/>
    </source>
</evidence>
<comment type="catalytic activity">
    <reaction evidence="5">
        <text>N,N-dimethyl-1,4-phenylenediamine + anthranilate + 2 NAD(+) = 2-(4-dimethylaminophenyl)diazenylbenzoate + 2 NADH + 2 H(+)</text>
        <dbReference type="Rhea" id="RHEA:55872"/>
        <dbReference type="ChEBI" id="CHEBI:15378"/>
        <dbReference type="ChEBI" id="CHEBI:15783"/>
        <dbReference type="ChEBI" id="CHEBI:16567"/>
        <dbReference type="ChEBI" id="CHEBI:57540"/>
        <dbReference type="ChEBI" id="CHEBI:57945"/>
        <dbReference type="ChEBI" id="CHEBI:71579"/>
        <dbReference type="EC" id="1.7.1.17"/>
    </reaction>
    <physiologicalReaction direction="right-to-left" evidence="5">
        <dbReference type="Rhea" id="RHEA:55874"/>
    </physiologicalReaction>
</comment>
<dbReference type="Gene3D" id="3.40.50.360">
    <property type="match status" value="1"/>
</dbReference>
<dbReference type="InterPro" id="IPR050104">
    <property type="entry name" value="FMN-dep_NADH:Q_OxRdtase_AzoR1"/>
</dbReference>
<dbReference type="Pfam" id="PF02525">
    <property type="entry name" value="Flavodoxin_2"/>
    <property type="match status" value="1"/>
</dbReference>
<dbReference type="EMBL" id="JAJOZR010000025">
    <property type="protein sequence ID" value="MCD7111883.1"/>
    <property type="molecule type" value="Genomic_DNA"/>
</dbReference>
<accession>A0A9X1T9H4</accession>
<keyword evidence="1 6" id="KW-0285">Flavoprotein</keyword>
<evidence type="ECO:0000256" key="5">
    <source>
        <dbReference type="ARBA" id="ARBA00048542"/>
    </source>
</evidence>
<dbReference type="GO" id="GO:0016652">
    <property type="term" value="F:oxidoreductase activity, acting on NAD(P)H as acceptor"/>
    <property type="evidence" value="ECO:0007669"/>
    <property type="project" value="UniProtKB-UniRule"/>
</dbReference>
<comment type="subunit">
    <text evidence="6">Homodimer.</text>
</comment>
<dbReference type="HAMAP" id="MF_01216">
    <property type="entry name" value="Azoreductase_type1"/>
    <property type="match status" value="1"/>
</dbReference>
<keyword evidence="9" id="KW-1185">Reference proteome</keyword>
<evidence type="ECO:0000256" key="3">
    <source>
        <dbReference type="ARBA" id="ARBA00023002"/>
    </source>
</evidence>
<sequence length="203" mass="21453">MKLLHLDSSILGDHSVSRALSKAAVERITAGNPDIEVTYHDLVAEPIAHLTGRYLAGQSDDVQHNQALQDDLALGGKVLDAFLAADIVVIGVALYNFTISSQLKSWVDRICVAGKTFRYTEAGPEGLAGDKRVILTIARGGLYGPGTPSQSFEHAETYLRSVFAFLGVANPEVIVAEGLALGAEPREAATKAALETVATLKAA</sequence>
<evidence type="ECO:0000256" key="4">
    <source>
        <dbReference type="ARBA" id="ARBA00023027"/>
    </source>
</evidence>
<dbReference type="AlphaFoldDB" id="A0A9X1T9H4"/>
<comment type="caution">
    <text evidence="6">Lacks conserved residue(s) required for the propagation of feature annotation.</text>
</comment>
<comment type="catalytic activity">
    <reaction evidence="6">
        <text>2 a quinone + NADH + H(+) = 2 a 1,4-benzosemiquinone + NAD(+)</text>
        <dbReference type="Rhea" id="RHEA:65952"/>
        <dbReference type="ChEBI" id="CHEBI:15378"/>
        <dbReference type="ChEBI" id="CHEBI:57540"/>
        <dbReference type="ChEBI" id="CHEBI:57945"/>
        <dbReference type="ChEBI" id="CHEBI:132124"/>
        <dbReference type="ChEBI" id="CHEBI:134225"/>
    </reaction>
</comment>
<comment type="cofactor">
    <cofactor evidence="6">
        <name>FMN</name>
        <dbReference type="ChEBI" id="CHEBI:58210"/>
    </cofactor>
    <text evidence="6">Binds 1 FMN per subunit.</text>
</comment>
<dbReference type="EC" id="1.6.5.-" evidence="6"/>